<dbReference type="Pfam" id="PF04230">
    <property type="entry name" value="PS_pyruv_trans"/>
    <property type="match status" value="1"/>
</dbReference>
<keyword evidence="2" id="KW-0808">Transferase</keyword>
<evidence type="ECO:0000313" key="3">
    <source>
        <dbReference type="Proteomes" id="UP001314635"/>
    </source>
</evidence>
<dbReference type="Proteomes" id="UP001314635">
    <property type="component" value="Unassembled WGS sequence"/>
</dbReference>
<gene>
    <name evidence="2" type="ORF">JQ619_22085</name>
</gene>
<reference evidence="3" key="1">
    <citation type="journal article" date="2021" name="ISME J.">
        <title>Evolutionary origin and ecological implication of a unique nif island in free-living Bradyrhizobium lineages.</title>
        <authorList>
            <person name="Tao J."/>
        </authorList>
    </citation>
    <scope>NUCLEOTIDE SEQUENCE [LARGE SCALE GENOMIC DNA]</scope>
    <source>
        <strain evidence="3">SZCCT0094</strain>
    </source>
</reference>
<dbReference type="EMBL" id="JAFCLK010000021">
    <property type="protein sequence ID" value="MBR1138463.1"/>
    <property type="molecule type" value="Genomic_DNA"/>
</dbReference>
<proteinExistence type="predicted"/>
<dbReference type="PANTHER" id="PTHR36836">
    <property type="entry name" value="COLANIC ACID BIOSYNTHESIS PROTEIN WCAK"/>
    <property type="match status" value="1"/>
</dbReference>
<accession>A0ABS5GAV3</accession>
<evidence type="ECO:0000259" key="1">
    <source>
        <dbReference type="Pfam" id="PF04230"/>
    </source>
</evidence>
<organism evidence="2 3">
    <name type="scientific">Bradyrhizobium denitrificans</name>
    <dbReference type="NCBI Taxonomy" id="2734912"/>
    <lineage>
        <taxon>Bacteria</taxon>
        <taxon>Pseudomonadati</taxon>
        <taxon>Pseudomonadota</taxon>
        <taxon>Alphaproteobacteria</taxon>
        <taxon>Hyphomicrobiales</taxon>
        <taxon>Nitrobacteraceae</taxon>
        <taxon>Bradyrhizobium</taxon>
    </lineage>
</organism>
<feature type="domain" description="Polysaccharide pyruvyl transferase" evidence="1">
    <location>
        <begin position="13"/>
        <end position="317"/>
    </location>
</feature>
<comment type="caution">
    <text evidence="2">The sequence shown here is derived from an EMBL/GenBank/DDBJ whole genome shotgun (WGS) entry which is preliminary data.</text>
</comment>
<dbReference type="GO" id="GO:0016740">
    <property type="term" value="F:transferase activity"/>
    <property type="evidence" value="ECO:0007669"/>
    <property type="project" value="UniProtKB-KW"/>
</dbReference>
<protein>
    <submittedName>
        <fullName evidence="2">Polysaccharide pyruvyl transferase family protein</fullName>
    </submittedName>
</protein>
<dbReference type="PANTHER" id="PTHR36836:SF1">
    <property type="entry name" value="COLANIC ACID BIOSYNTHESIS PROTEIN WCAK"/>
    <property type="match status" value="1"/>
</dbReference>
<dbReference type="InterPro" id="IPR007345">
    <property type="entry name" value="Polysacch_pyruvyl_Trfase"/>
</dbReference>
<keyword evidence="3" id="KW-1185">Reference proteome</keyword>
<evidence type="ECO:0000313" key="2">
    <source>
        <dbReference type="EMBL" id="MBR1138463.1"/>
    </source>
</evidence>
<sequence>MKIGVFGNFGIGNFGNEATFAAMLDTLKRFRPDAELTCICTNPDQVRQDYGLQAVPLNTAGRSPLMRKLSNIWYAIEVVRKLDVLIIPGTGILNDYCAPPFGLPYTLFRWSLAARLCGTRLALVSIGAGPLHHGLTKWFVLRSAAMATYRSYRNEFSKNYLAGLGFDVSNDPVYPDLAFALPIPSAPPQAAPAQRLTVCIGAMHYQGWRGHLETDENIYETYLGKLRDFALWLLERGMRVQLVMGDERDWRAVCDLRQAISAARPSLPDDLVVVERAAGWQDAFRQLRAADIVVATRFHTLVFALMLGKPTISVGYSEYHAELIETMGLGGFAQHSESIDLEVLINQFSELSSNRAKYEPVIMQRAETARSMLADQEQKVMHRLFGQSSQPLGATKDVAVS</sequence>
<name>A0ABS5GAV3_9BRAD</name>
<dbReference type="SUPFAM" id="SSF53756">
    <property type="entry name" value="UDP-Glycosyltransferase/glycogen phosphorylase"/>
    <property type="match status" value="1"/>
</dbReference>